<dbReference type="SUPFAM" id="SSF47592">
    <property type="entry name" value="SWIB/MDM2 domain"/>
    <property type="match status" value="1"/>
</dbReference>
<dbReference type="InterPro" id="IPR003121">
    <property type="entry name" value="SWIB_MDM2_domain"/>
</dbReference>
<dbReference type="AlphaFoldDB" id="A0A0K2URI0"/>
<feature type="domain" description="SAND" evidence="2">
    <location>
        <begin position="45"/>
        <end position="118"/>
    </location>
</feature>
<dbReference type="EMBL" id="HACA01023121">
    <property type="protein sequence ID" value="CDW40482.1"/>
    <property type="molecule type" value="Transcribed_RNA"/>
</dbReference>
<evidence type="ECO:0000256" key="1">
    <source>
        <dbReference type="SAM" id="MobiDB-lite"/>
    </source>
</evidence>
<feature type="compositionally biased region" description="Basic residues" evidence="1">
    <location>
        <begin position="20"/>
        <end position="30"/>
    </location>
</feature>
<dbReference type="CDD" id="cd10567">
    <property type="entry name" value="SWIB-MDM2_like"/>
    <property type="match status" value="1"/>
</dbReference>
<protein>
    <submittedName>
        <fullName evidence="4">Uncharacterized protein</fullName>
    </submittedName>
</protein>
<feature type="compositionally biased region" description="Basic residues" evidence="1">
    <location>
        <begin position="285"/>
        <end position="294"/>
    </location>
</feature>
<sequence length="401" mass="46297">MNDGDRWLATTRMGKEPLKKRGKAPPARKVKNKKKILVGRRSFPSKFNDLLPRELEVTCGDAVAIWHSQRFKRGHKSKCILYMESWISPLRFYNMTKRTIDSNWKESIQYDGASLSSLFHKLKQCKNNCKCTLCNDNLIQKENNIEVPSPEASLLPPTPLRPHPPISKKNSAPGLSNHVIQTVKAALTQNETQIVRQRFPDLNSAVQKALICLEGAEASQLNILLFILNNYDVDSNDIALLNKRLRRSLEFLTRMDILKKSGESENEDISESEPEEATLVDPSSKKPRKLKDPKYNVVKKTKKSKINSKENKVKKPIIQKLKRLSPTLSSLCGGVRKLSRRDVVRKVWVYIKKRNLQDSNRKHIVKCDDKLRELSNEDEFDYRRLFRHLDSHMFGLETRDK</sequence>
<dbReference type="Pfam" id="PF02201">
    <property type="entry name" value="SWIB"/>
    <property type="match status" value="1"/>
</dbReference>
<reference evidence="4" key="1">
    <citation type="submission" date="2014-05" db="EMBL/GenBank/DDBJ databases">
        <authorList>
            <person name="Chronopoulou M."/>
        </authorList>
    </citation>
    <scope>NUCLEOTIDE SEQUENCE</scope>
    <source>
        <tissue evidence="4">Whole organism</tissue>
    </source>
</reference>
<dbReference type="PROSITE" id="PS50864">
    <property type="entry name" value="SAND"/>
    <property type="match status" value="1"/>
</dbReference>
<name>A0A0K2URI0_LEPSM</name>
<dbReference type="Pfam" id="PF01342">
    <property type="entry name" value="SAND"/>
    <property type="match status" value="1"/>
</dbReference>
<proteinExistence type="predicted"/>
<dbReference type="PANTHER" id="PTHR13844">
    <property type="entry name" value="SWI/SNF-RELATED MATRIX-ASSOCIATED ACTIN-DEPENDENT REGULATOR OF CHROMATIN SUBFAMILY D"/>
    <property type="match status" value="1"/>
</dbReference>
<dbReference type="SMART" id="SM00258">
    <property type="entry name" value="SAND"/>
    <property type="match status" value="1"/>
</dbReference>
<feature type="region of interest" description="Disordered" evidence="1">
    <location>
        <begin position="262"/>
        <end position="294"/>
    </location>
</feature>
<dbReference type="Gene3D" id="1.10.245.10">
    <property type="entry name" value="SWIB/MDM2 domain"/>
    <property type="match status" value="1"/>
</dbReference>
<dbReference type="OrthoDB" id="10251073at2759"/>
<dbReference type="InterPro" id="IPR000770">
    <property type="entry name" value="SAND_dom"/>
</dbReference>
<dbReference type="InterPro" id="IPR019835">
    <property type="entry name" value="SWIB_domain"/>
</dbReference>
<feature type="compositionally biased region" description="Acidic residues" evidence="1">
    <location>
        <begin position="264"/>
        <end position="278"/>
    </location>
</feature>
<accession>A0A0K2URI0</accession>
<feature type="domain" description="DM2" evidence="3">
    <location>
        <begin position="317"/>
        <end position="395"/>
    </location>
</feature>
<feature type="region of interest" description="Disordered" evidence="1">
    <location>
        <begin position="1"/>
        <end position="30"/>
    </location>
</feature>
<evidence type="ECO:0000313" key="4">
    <source>
        <dbReference type="EMBL" id="CDW40482.1"/>
    </source>
</evidence>
<dbReference type="InterPro" id="IPR010919">
    <property type="entry name" value="SAND-like_dom_sf"/>
</dbReference>
<dbReference type="Gene3D" id="3.10.390.10">
    <property type="entry name" value="SAND domain-like"/>
    <property type="match status" value="1"/>
</dbReference>
<dbReference type="SUPFAM" id="SSF63763">
    <property type="entry name" value="SAND domain-like"/>
    <property type="match status" value="1"/>
</dbReference>
<dbReference type="GO" id="GO:0003677">
    <property type="term" value="F:DNA binding"/>
    <property type="evidence" value="ECO:0007669"/>
    <property type="project" value="InterPro"/>
</dbReference>
<evidence type="ECO:0000259" key="2">
    <source>
        <dbReference type="PROSITE" id="PS50864"/>
    </source>
</evidence>
<dbReference type="InterPro" id="IPR036885">
    <property type="entry name" value="SWIB_MDM2_dom_sf"/>
</dbReference>
<dbReference type="PROSITE" id="PS51925">
    <property type="entry name" value="SWIB_MDM2"/>
    <property type="match status" value="1"/>
</dbReference>
<organism evidence="4">
    <name type="scientific">Lepeophtheirus salmonis</name>
    <name type="common">Salmon louse</name>
    <name type="synonym">Caligus salmonis</name>
    <dbReference type="NCBI Taxonomy" id="72036"/>
    <lineage>
        <taxon>Eukaryota</taxon>
        <taxon>Metazoa</taxon>
        <taxon>Ecdysozoa</taxon>
        <taxon>Arthropoda</taxon>
        <taxon>Crustacea</taxon>
        <taxon>Multicrustacea</taxon>
        <taxon>Hexanauplia</taxon>
        <taxon>Copepoda</taxon>
        <taxon>Siphonostomatoida</taxon>
        <taxon>Caligidae</taxon>
        <taxon>Lepeophtheirus</taxon>
    </lineage>
</organism>
<evidence type="ECO:0000259" key="3">
    <source>
        <dbReference type="PROSITE" id="PS51925"/>
    </source>
</evidence>
<dbReference type="SMART" id="SM00151">
    <property type="entry name" value="SWIB"/>
    <property type="match status" value="1"/>
</dbReference>